<dbReference type="AlphaFoldDB" id="A0A1Q9E7G6"/>
<name>A0A1Q9E7G6_SYMMI</name>
<comment type="caution">
    <text evidence="3">The sequence shown here is derived from an EMBL/GenBank/DDBJ whole genome shotgun (WGS) entry which is preliminary data.</text>
</comment>
<keyword evidence="2" id="KW-0472">Membrane</keyword>
<reference evidence="3 4" key="1">
    <citation type="submission" date="2016-02" db="EMBL/GenBank/DDBJ databases">
        <title>Genome analysis of coral dinoflagellate symbionts highlights evolutionary adaptations to a symbiotic lifestyle.</title>
        <authorList>
            <person name="Aranda M."/>
            <person name="Li Y."/>
            <person name="Liew Y.J."/>
            <person name="Baumgarten S."/>
            <person name="Simakov O."/>
            <person name="Wilson M."/>
            <person name="Piel J."/>
            <person name="Ashoor H."/>
            <person name="Bougouffa S."/>
            <person name="Bajic V.B."/>
            <person name="Ryu T."/>
            <person name="Ravasi T."/>
            <person name="Bayer T."/>
            <person name="Micklem G."/>
            <person name="Kim H."/>
            <person name="Bhak J."/>
            <person name="Lajeunesse T.C."/>
            <person name="Voolstra C.R."/>
        </authorList>
    </citation>
    <scope>NUCLEOTIDE SEQUENCE [LARGE SCALE GENOMIC DNA]</scope>
    <source>
        <strain evidence="3 4">CCMP2467</strain>
    </source>
</reference>
<sequence length="185" mass="20024">MVPLARPCKKKQRQQQQQQQHHHHHLRYARRNSGSSGITTAAAATASAVTATMVTQYLLLGITIIIIIITIVMIMISQHHNHKNNNEDEDDENDGEHSYCSNKTSQAGKEDEQSSCNHVGVKALHNGTVPLPSELTRLTSMGVGDADLMPETVDATVAGDAGTKAFALKAHPSTKVQVLRAWGSG</sequence>
<proteinExistence type="predicted"/>
<feature type="region of interest" description="Disordered" evidence="1">
    <location>
        <begin position="1"/>
        <end position="34"/>
    </location>
</feature>
<dbReference type="EMBL" id="LSRX01000238">
    <property type="protein sequence ID" value="OLQ03359.1"/>
    <property type="molecule type" value="Genomic_DNA"/>
</dbReference>
<evidence type="ECO:0000256" key="2">
    <source>
        <dbReference type="SAM" id="Phobius"/>
    </source>
</evidence>
<evidence type="ECO:0000256" key="1">
    <source>
        <dbReference type="SAM" id="MobiDB-lite"/>
    </source>
</evidence>
<protein>
    <submittedName>
        <fullName evidence="3">Uncharacterized protein</fullName>
    </submittedName>
</protein>
<evidence type="ECO:0000313" key="4">
    <source>
        <dbReference type="Proteomes" id="UP000186817"/>
    </source>
</evidence>
<keyword evidence="2" id="KW-1133">Transmembrane helix</keyword>
<keyword evidence="2" id="KW-0812">Transmembrane</keyword>
<evidence type="ECO:0000313" key="3">
    <source>
        <dbReference type="EMBL" id="OLQ03359.1"/>
    </source>
</evidence>
<keyword evidence="4" id="KW-1185">Reference proteome</keyword>
<feature type="compositionally biased region" description="Basic residues" evidence="1">
    <location>
        <begin position="20"/>
        <end position="30"/>
    </location>
</feature>
<feature type="transmembrane region" description="Helical" evidence="2">
    <location>
        <begin position="57"/>
        <end position="76"/>
    </location>
</feature>
<feature type="region of interest" description="Disordered" evidence="1">
    <location>
        <begin position="84"/>
        <end position="115"/>
    </location>
</feature>
<dbReference type="Proteomes" id="UP000186817">
    <property type="component" value="Unassembled WGS sequence"/>
</dbReference>
<organism evidence="3 4">
    <name type="scientific">Symbiodinium microadriaticum</name>
    <name type="common">Dinoflagellate</name>
    <name type="synonym">Zooxanthella microadriatica</name>
    <dbReference type="NCBI Taxonomy" id="2951"/>
    <lineage>
        <taxon>Eukaryota</taxon>
        <taxon>Sar</taxon>
        <taxon>Alveolata</taxon>
        <taxon>Dinophyceae</taxon>
        <taxon>Suessiales</taxon>
        <taxon>Symbiodiniaceae</taxon>
        <taxon>Symbiodinium</taxon>
    </lineage>
</organism>
<gene>
    <name evidence="3" type="ORF">AK812_SmicGene13717</name>
</gene>
<accession>A0A1Q9E7G6</accession>